<dbReference type="InterPro" id="IPR029041">
    <property type="entry name" value="FAD-linked_oxidoreductase-like"/>
</dbReference>
<evidence type="ECO:0000256" key="3">
    <source>
        <dbReference type="ARBA" id="ARBA00023002"/>
    </source>
</evidence>
<dbReference type="InterPro" id="IPR016162">
    <property type="entry name" value="Ald_DH_N"/>
</dbReference>
<dbReference type="RefSeq" id="WP_153981372.1">
    <property type="nucleotide sequence ID" value="NZ_BAAANZ010000005.1"/>
</dbReference>
<feature type="active site" evidence="6 7">
    <location>
        <position position="748"/>
    </location>
</feature>
<evidence type="ECO:0000256" key="6">
    <source>
        <dbReference type="PIRSR" id="PIRSR000197-1"/>
    </source>
</evidence>
<dbReference type="Gene3D" id="3.40.605.10">
    <property type="entry name" value="Aldehyde Dehydrogenase, Chain A, domain 1"/>
    <property type="match status" value="1"/>
</dbReference>
<dbReference type="PROSITE" id="PS00070">
    <property type="entry name" value="ALDEHYDE_DEHYDR_CYS"/>
    <property type="match status" value="1"/>
</dbReference>
<proteinExistence type="inferred from homology"/>
<dbReference type="Gene3D" id="3.40.309.10">
    <property type="entry name" value="Aldehyde Dehydrogenase, Chain A, domain 2"/>
    <property type="match status" value="1"/>
</dbReference>
<dbReference type="GO" id="GO:0009898">
    <property type="term" value="C:cytoplasmic side of plasma membrane"/>
    <property type="evidence" value="ECO:0007669"/>
    <property type="project" value="TreeGrafter"/>
</dbReference>
<accession>A0A840X5U8</accession>
<comment type="caution">
    <text evidence="12">The sequence shown here is derived from an EMBL/GenBank/DDBJ whole genome shotgun (WGS) entry which is preliminary data.</text>
</comment>
<dbReference type="EC" id="1.2.1.88" evidence="2"/>
<evidence type="ECO:0000256" key="1">
    <source>
        <dbReference type="ARBA" id="ARBA00004786"/>
    </source>
</evidence>
<dbReference type="InterPro" id="IPR016161">
    <property type="entry name" value="Ald_DH/histidinol_DH"/>
</dbReference>
<keyword evidence="3 8" id="KW-0560">Oxidoreductase</keyword>
<dbReference type="PIRSF" id="PIRSF000197">
    <property type="entry name" value="Bifunct_PutA"/>
    <property type="match status" value="1"/>
</dbReference>
<dbReference type="PANTHER" id="PTHR42862">
    <property type="entry name" value="DELTA-1-PYRROLINE-5-CARBOXYLATE DEHYDROGENASE 1, ISOFORM A-RELATED"/>
    <property type="match status" value="1"/>
</dbReference>
<dbReference type="InterPro" id="IPR050485">
    <property type="entry name" value="Proline_metab_enzyme"/>
</dbReference>
<organism evidence="12 13">
    <name type="scientific">Microcella frigidaquae</name>
    <dbReference type="NCBI Taxonomy" id="424758"/>
    <lineage>
        <taxon>Bacteria</taxon>
        <taxon>Bacillati</taxon>
        <taxon>Actinomycetota</taxon>
        <taxon>Actinomycetes</taxon>
        <taxon>Micrococcales</taxon>
        <taxon>Microbacteriaceae</taxon>
        <taxon>Microcella</taxon>
    </lineage>
</organism>
<dbReference type="GO" id="GO:0004657">
    <property type="term" value="F:proline dehydrogenase activity"/>
    <property type="evidence" value="ECO:0007669"/>
    <property type="project" value="InterPro"/>
</dbReference>
<evidence type="ECO:0000313" key="12">
    <source>
        <dbReference type="EMBL" id="MBB5617913.1"/>
    </source>
</evidence>
<dbReference type="OrthoDB" id="9812625at2"/>
<dbReference type="InterPro" id="IPR016163">
    <property type="entry name" value="Ald_DH_C"/>
</dbReference>
<reference evidence="12 13" key="1">
    <citation type="submission" date="2020-08" db="EMBL/GenBank/DDBJ databases">
        <title>Sequencing the genomes of 1000 actinobacteria strains.</title>
        <authorList>
            <person name="Klenk H.-P."/>
        </authorList>
    </citation>
    <scope>NUCLEOTIDE SEQUENCE [LARGE SCALE GENOMIC DNA]</scope>
    <source>
        <strain evidence="12 13">DSM 23889</strain>
    </source>
</reference>
<feature type="domain" description="Proline dehydrogenase" evidence="11">
    <location>
        <begin position="147"/>
        <end position="438"/>
    </location>
</feature>
<dbReference type="InterPro" id="IPR016160">
    <property type="entry name" value="Ald_DH_CS_CYS"/>
</dbReference>
<dbReference type="GO" id="GO:0003700">
    <property type="term" value="F:DNA-binding transcription factor activity"/>
    <property type="evidence" value="ECO:0007669"/>
    <property type="project" value="InterPro"/>
</dbReference>
<dbReference type="GO" id="GO:0003842">
    <property type="term" value="F:L-glutamate gamma-semialdehyde dehydrogenase activity"/>
    <property type="evidence" value="ECO:0007669"/>
    <property type="project" value="UniProtKB-EC"/>
</dbReference>
<comment type="similarity">
    <text evidence="8">Belongs to the aldehyde dehydrogenase family.</text>
</comment>
<dbReference type="SUPFAM" id="SSF51730">
    <property type="entry name" value="FAD-linked oxidoreductase"/>
    <property type="match status" value="1"/>
</dbReference>
<name>A0A840X5U8_9MICO</name>
<evidence type="ECO:0000313" key="13">
    <source>
        <dbReference type="Proteomes" id="UP000552883"/>
    </source>
</evidence>
<evidence type="ECO:0000256" key="4">
    <source>
        <dbReference type="ARBA" id="ARBA00023027"/>
    </source>
</evidence>
<evidence type="ECO:0000256" key="9">
    <source>
        <dbReference type="SAM" id="MobiDB-lite"/>
    </source>
</evidence>
<dbReference type="GO" id="GO:0010133">
    <property type="term" value="P:L-proline catabolic process to L-glutamate"/>
    <property type="evidence" value="ECO:0007669"/>
    <property type="project" value="InterPro"/>
</dbReference>
<dbReference type="SUPFAM" id="SSF53720">
    <property type="entry name" value="ALDH-like"/>
    <property type="match status" value="1"/>
</dbReference>
<evidence type="ECO:0000256" key="2">
    <source>
        <dbReference type="ARBA" id="ARBA00012884"/>
    </source>
</evidence>
<dbReference type="InterPro" id="IPR025703">
    <property type="entry name" value="Bifunct_PutA"/>
</dbReference>
<dbReference type="PROSITE" id="PS00687">
    <property type="entry name" value="ALDEHYDE_DEHYDR_GLU"/>
    <property type="match status" value="1"/>
</dbReference>
<keyword evidence="4" id="KW-0520">NAD</keyword>
<feature type="domain" description="Aldehyde dehydrogenase" evidence="10">
    <location>
        <begin position="553"/>
        <end position="962"/>
    </location>
</feature>
<dbReference type="PANTHER" id="PTHR42862:SF1">
    <property type="entry name" value="DELTA-1-PYRROLINE-5-CARBOXYLATE DEHYDROGENASE 2, ISOFORM A-RELATED"/>
    <property type="match status" value="1"/>
</dbReference>
<dbReference type="InterPro" id="IPR015590">
    <property type="entry name" value="Aldehyde_DH_dom"/>
</dbReference>
<evidence type="ECO:0000259" key="11">
    <source>
        <dbReference type="Pfam" id="PF01619"/>
    </source>
</evidence>
<feature type="active site" evidence="6">
    <location>
        <position position="782"/>
    </location>
</feature>
<evidence type="ECO:0000256" key="7">
    <source>
        <dbReference type="PROSITE-ProRule" id="PRU10007"/>
    </source>
</evidence>
<dbReference type="Pfam" id="PF00171">
    <property type="entry name" value="Aldedh"/>
    <property type="match status" value="1"/>
</dbReference>
<protein>
    <recommendedName>
        <fullName evidence="2">L-glutamate gamma-semialdehyde dehydrogenase</fullName>
        <ecNumber evidence="2">1.2.1.88</ecNumber>
    </recommendedName>
</protein>
<feature type="region of interest" description="Disordered" evidence="9">
    <location>
        <begin position="1"/>
        <end position="21"/>
    </location>
</feature>
<evidence type="ECO:0000259" key="10">
    <source>
        <dbReference type="Pfam" id="PF00171"/>
    </source>
</evidence>
<dbReference type="Gene3D" id="3.20.20.220">
    <property type="match status" value="1"/>
</dbReference>
<dbReference type="InterPro" id="IPR002872">
    <property type="entry name" value="Proline_DH_dom"/>
</dbReference>
<comment type="pathway">
    <text evidence="1">Amino-acid degradation; L-proline degradation into L-glutamate; L-glutamate from L-proline: step 2/2.</text>
</comment>
<dbReference type="InterPro" id="IPR029510">
    <property type="entry name" value="Ald_DH_CS_GLU"/>
</dbReference>
<keyword evidence="13" id="KW-1185">Reference proteome</keyword>
<evidence type="ECO:0000256" key="5">
    <source>
        <dbReference type="ARBA" id="ARBA00048142"/>
    </source>
</evidence>
<gene>
    <name evidence="12" type="ORF">BJ959_001409</name>
</gene>
<dbReference type="Pfam" id="PF01619">
    <property type="entry name" value="Pro_dh"/>
    <property type="match status" value="1"/>
</dbReference>
<dbReference type="EMBL" id="JACHBS010000001">
    <property type="protein sequence ID" value="MBB5617913.1"/>
    <property type="molecule type" value="Genomic_DNA"/>
</dbReference>
<dbReference type="AlphaFoldDB" id="A0A840X5U8"/>
<comment type="catalytic activity">
    <reaction evidence="5">
        <text>L-glutamate 5-semialdehyde + NAD(+) + H2O = L-glutamate + NADH + 2 H(+)</text>
        <dbReference type="Rhea" id="RHEA:30235"/>
        <dbReference type="ChEBI" id="CHEBI:15377"/>
        <dbReference type="ChEBI" id="CHEBI:15378"/>
        <dbReference type="ChEBI" id="CHEBI:29985"/>
        <dbReference type="ChEBI" id="CHEBI:57540"/>
        <dbReference type="ChEBI" id="CHEBI:57945"/>
        <dbReference type="ChEBI" id="CHEBI:58066"/>
        <dbReference type="EC" id="1.2.1.88"/>
    </reaction>
</comment>
<sequence>MSTDVSTPGPSPDLGSADTHADADTNATADAAVALVRQWLAQTEGVRPDASAARLAGLLQDEGGLAFAIGFVDRVARPDDLGVAARNLEQLAQSIPNFLPWLLRALIAIGGPLARLLPWPIVPIARRVLRGMVGHLVIDATPSRLGRTLEHLRADGDRLNLNLLGEAVLGDGEADRRLAGITELVTRPDVDYVSVKVSAIASQLSMWAFDEAVDRVVDRLVPLYETAALGVTPTFLNLDMEEFRDLDLTIEVFQRLLDRPSLRQYEAGIVLQAYLPEALPALDRLTAWAQARRAAGGAGIKVRVVKGANLAMERVDAALHGWPVAVLQSKQASDANYKRVLDAALRPDRVDAVRIGVAGHNLFDIAWAWQLAEARGVASSVEVEMLLGMAPDQAAAVRRTVGHLLLYTPVVHPRDFDSAISYLIRRLEENASTDNFLSGVFELTASPEILAREEQRFRAALADLAASPAAPAPHRVQNRLELTPVAEGGAGAAVALPEPGGVRRGFANEPDTDPALPANREWGRAILARSATSTRGQGLVDASALADGPRGIAAVERIVAETREAGAGWAARSVDERAGILHAAGRMLAARRADLLEVMAAEAGKTLAEGDPEVSEAIDFAHYYAESARDLAAIDDATFTPVRLTVVVPPWNFPVAISAGGVLAPLAAGSAVIIKPAPQTRRSAAVMVEALWDAGVPRDVLRFVDAPENEVGQALIAHPAVDRLVLTGAWETAALFRSWRPDLPVLAETSGKNAIVITPSADLDLAVADLVRSAFGHAGQKCSAASLAILVGSVATSERFERQLVDAVRTLRVGRPTDPTAVVGPLVERASGTLLGALTALGTGEQWLVEPRALDASGELWSPGVKRGVLPGSAFHTTEYFGPVLGLMRARDLDEALDLQNGVAYGLTAGLHSLDAREVAYWLDHVEAGNLYVNRGITGAIVRRQPFGGWKRSSVGGSTKAGGPSYVMGFGSFAPVPRAPKQSLSLRGLDRGVRDVLEASQPGLDFAGFDAARAGALSDQRAWEDEFGVARDDSRVEVLADQPIERNVLRYRPAPVTVRAAEGAAPADLVRVLLAATRAGSPVAVSAAAPLPASLLGLLDSGASGLRVTAVVIEPDTEFAGRVAVERPARIRVIAPAGANDPHATGRALLEAVDGDPDVAVWSGPVTASGRVELLPFLREQAVSITAHRFGNPYPALAELPL</sequence>
<dbReference type="Proteomes" id="UP000552883">
    <property type="component" value="Unassembled WGS sequence"/>
</dbReference>
<evidence type="ECO:0000256" key="8">
    <source>
        <dbReference type="RuleBase" id="RU003345"/>
    </source>
</evidence>